<accession>A0A174M751</accession>
<dbReference type="Proteomes" id="UP000095746">
    <property type="component" value="Unassembled WGS sequence"/>
</dbReference>
<protein>
    <submittedName>
        <fullName evidence="1">Uncharacterized protein</fullName>
    </submittedName>
</protein>
<dbReference type="AlphaFoldDB" id="A0A174M751"/>
<name>A0A174M751_FLAPL</name>
<reference evidence="1 2" key="1">
    <citation type="submission" date="2015-09" db="EMBL/GenBank/DDBJ databases">
        <authorList>
            <consortium name="Pathogen Informatics"/>
        </authorList>
    </citation>
    <scope>NUCLEOTIDE SEQUENCE [LARGE SCALE GENOMIC DNA]</scope>
    <source>
        <strain evidence="1 2">2789STDY5608854</strain>
    </source>
</reference>
<sequence length="118" mass="12827">MVTSEMGARLSPKIAPERIAPARIAGWLPSRIPAGYRMGNTVVRVPMEEPVAVVIRQAARNVKAVKMLPGIPTMCAIQTKPWDTPLMAISLVNIPMTSRITTILTEVELPIPRSTASQ</sequence>
<dbReference type="EMBL" id="CYZT01000313">
    <property type="protein sequence ID" value="CUP31001.1"/>
    <property type="molecule type" value="Genomic_DNA"/>
</dbReference>
<evidence type="ECO:0000313" key="1">
    <source>
        <dbReference type="EMBL" id="CUP31001.1"/>
    </source>
</evidence>
<evidence type="ECO:0000313" key="2">
    <source>
        <dbReference type="Proteomes" id="UP000095746"/>
    </source>
</evidence>
<proteinExistence type="predicted"/>
<gene>
    <name evidence="1" type="ORF">ERS852411_02972</name>
</gene>
<organism evidence="1 2">
    <name type="scientific">Flavonifractor plautii</name>
    <name type="common">Fusobacterium plautii</name>
    <dbReference type="NCBI Taxonomy" id="292800"/>
    <lineage>
        <taxon>Bacteria</taxon>
        <taxon>Bacillati</taxon>
        <taxon>Bacillota</taxon>
        <taxon>Clostridia</taxon>
        <taxon>Eubacteriales</taxon>
        <taxon>Oscillospiraceae</taxon>
        <taxon>Flavonifractor</taxon>
    </lineage>
</organism>